<comment type="caution">
    <text evidence="4">The sequence shown here is derived from an EMBL/GenBank/DDBJ whole genome shotgun (WGS) entry which is preliminary data.</text>
</comment>
<feature type="domain" description="WYL" evidence="2">
    <location>
        <begin position="140"/>
        <end position="203"/>
    </location>
</feature>
<evidence type="ECO:0000313" key="4">
    <source>
        <dbReference type="EMBL" id="NMM63080.1"/>
    </source>
</evidence>
<dbReference type="Pfam" id="PF13280">
    <property type="entry name" value="WYL"/>
    <property type="match status" value="1"/>
</dbReference>
<sequence length="314" mass="36591">MSKLANILKMVILLKCRGKMKIRDLAQELEINERMIRKYKDDLEQAGIYLSSTSGINGGYFIENDTSLLSFGVDKEEYKALVMAENELKDNGFIFMKEYNSALDKIAAAMEEKELDKPTTMIISSKPNVDLKSERKKYLDIQTSIVTKNKIKMSYFSLGSGVKERIVSPYSVFRYNGSWYFIGYCDLRNEIREFKISRIKEYEILQEKFERLKTFNLNNYIKSGIGIMCDDEEFKLKIKIKYPMSIKIAERIWIKNQKISYNEDNSIIFEAVTSGMEDIKNWVLGMGINAEVLEPKKLRDLIAEEINNMKNLYK</sequence>
<dbReference type="Pfam" id="PF08279">
    <property type="entry name" value="HTH_11"/>
    <property type="match status" value="1"/>
</dbReference>
<evidence type="ECO:0000259" key="2">
    <source>
        <dbReference type="Pfam" id="PF13280"/>
    </source>
</evidence>
<dbReference type="InterPro" id="IPR026881">
    <property type="entry name" value="WYL_dom"/>
</dbReference>
<protein>
    <submittedName>
        <fullName evidence="4">WYL domain-containing transcriptional regulator</fullName>
    </submittedName>
</protein>
<keyword evidence="5" id="KW-1185">Reference proteome</keyword>
<gene>
    <name evidence="4" type="ORF">HBE96_10285</name>
</gene>
<organism evidence="4 5">
    <name type="scientific">Clostridium muellerianum</name>
    <dbReference type="NCBI Taxonomy" id="2716538"/>
    <lineage>
        <taxon>Bacteria</taxon>
        <taxon>Bacillati</taxon>
        <taxon>Bacillota</taxon>
        <taxon>Clostridia</taxon>
        <taxon>Eubacteriales</taxon>
        <taxon>Clostridiaceae</taxon>
        <taxon>Clostridium</taxon>
    </lineage>
</organism>
<reference evidence="4 5" key="1">
    <citation type="submission" date="2020-06" db="EMBL/GenBank/DDBJ databases">
        <title>Complete Genome Sequence of Clostridium muelleri sp. nov. P21T, an Acid-Alcohol Producing Acetogen Isolated from Old Hay.</title>
        <authorList>
            <person name="Duncan K.E."/>
            <person name="Tanner R.S."/>
        </authorList>
    </citation>
    <scope>NUCLEOTIDE SEQUENCE [LARGE SCALE GENOMIC DNA]</scope>
    <source>
        <strain evidence="4 5">P21</strain>
    </source>
</reference>
<dbReference type="EMBL" id="JABBNI010000017">
    <property type="protein sequence ID" value="NMM63080.1"/>
    <property type="molecule type" value="Genomic_DNA"/>
</dbReference>
<evidence type="ECO:0000259" key="1">
    <source>
        <dbReference type="Pfam" id="PF08279"/>
    </source>
</evidence>
<dbReference type="PANTHER" id="PTHR34580">
    <property type="match status" value="1"/>
</dbReference>
<dbReference type="InterPro" id="IPR013196">
    <property type="entry name" value="HTH_11"/>
</dbReference>
<name>A0A7Y0EGL7_9CLOT</name>
<dbReference type="InterPro" id="IPR036388">
    <property type="entry name" value="WH-like_DNA-bd_sf"/>
</dbReference>
<dbReference type="PROSITE" id="PS52050">
    <property type="entry name" value="WYL"/>
    <property type="match status" value="1"/>
</dbReference>
<evidence type="ECO:0000313" key="5">
    <source>
        <dbReference type="Proteomes" id="UP000537131"/>
    </source>
</evidence>
<dbReference type="Gene3D" id="1.10.10.10">
    <property type="entry name" value="Winged helix-like DNA-binding domain superfamily/Winged helix DNA-binding domain"/>
    <property type="match status" value="1"/>
</dbReference>
<dbReference type="Pfam" id="PF25583">
    <property type="entry name" value="WCX"/>
    <property type="match status" value="1"/>
</dbReference>
<dbReference type="InterPro" id="IPR057727">
    <property type="entry name" value="WCX_dom"/>
</dbReference>
<proteinExistence type="predicted"/>
<dbReference type="PANTHER" id="PTHR34580:SF1">
    <property type="entry name" value="PROTEIN PAFC"/>
    <property type="match status" value="1"/>
</dbReference>
<accession>A0A7Y0EGL7</accession>
<dbReference type="InterPro" id="IPR051534">
    <property type="entry name" value="CBASS_pafABC_assoc_protein"/>
</dbReference>
<evidence type="ECO:0000259" key="3">
    <source>
        <dbReference type="Pfam" id="PF25583"/>
    </source>
</evidence>
<feature type="domain" description="WCX" evidence="3">
    <location>
        <begin position="234"/>
        <end position="309"/>
    </location>
</feature>
<dbReference type="AlphaFoldDB" id="A0A7Y0EGL7"/>
<feature type="domain" description="Helix-turn-helix type 11" evidence="1">
    <location>
        <begin position="9"/>
        <end position="60"/>
    </location>
</feature>
<dbReference type="RefSeq" id="WP_169297679.1">
    <property type="nucleotide sequence ID" value="NZ_JABBNI010000017.1"/>
</dbReference>
<dbReference type="Proteomes" id="UP000537131">
    <property type="component" value="Unassembled WGS sequence"/>
</dbReference>